<dbReference type="EMBL" id="CP126114">
    <property type="protein sequence ID" value="WHY84637.1"/>
    <property type="molecule type" value="Genomic_DNA"/>
</dbReference>
<evidence type="ECO:0000313" key="2">
    <source>
        <dbReference type="Proteomes" id="UP001178288"/>
    </source>
</evidence>
<reference evidence="1" key="1">
    <citation type="submission" date="2023-05" db="EMBL/GenBank/DDBJ databases">
        <title>Comparative genomics of Bacillaceae isolates and their secondary metabolite potential.</title>
        <authorList>
            <person name="Song L."/>
            <person name="Nielsen L.J."/>
            <person name="Mohite O."/>
            <person name="Xu X."/>
            <person name="Weber T."/>
            <person name="Kovacs A.T."/>
        </authorList>
    </citation>
    <scope>NUCLEOTIDE SEQUENCE</scope>
    <source>
        <strain evidence="1">XLM17</strain>
    </source>
</reference>
<dbReference type="RefSeq" id="WP_066089860.1">
    <property type="nucleotide sequence ID" value="NZ_CP126114.1"/>
</dbReference>
<keyword evidence="2" id="KW-1185">Reference proteome</keyword>
<dbReference type="InterPro" id="IPR029035">
    <property type="entry name" value="DHS-like_NAD/FAD-binding_dom"/>
</dbReference>
<dbReference type="KEGG" id="nnv:QNH39_18540"/>
<dbReference type="Pfam" id="PF13289">
    <property type="entry name" value="SIR2_2"/>
    <property type="match status" value="1"/>
</dbReference>
<sequence length="414" mass="48624">MSLETLIATVSTDLGIDKSDTTRLLFNMVETVGRQKFTLRTFEGVFSPLQIDFFIKRTTDFNFLDVQIHYECFTYNDDSIASDIKDNCRFCREPIEGSLKHEIEYLYVLKDIFINEIRNMMKNVLQEHYLVWDYKKNLDMLKKEKDLLIPFIGAGLSMPFGLPNWGGLLELLSEENLPKLHQKEAYKEIMELGDYLEALDYLRKVSPYISTEEQIQEEISGIIEKEKNLNILDENHNYFDLLKLNSNFYITTNYDLCISDFLSREHEYTVPLTIKEVQNPKKLMQGQNQVIHLHGHVKKLETMIASKKSYQDLYKDEKFHLLLASIIGNRPLLFIGFSFSDEFFQDLYRKLNATLKTYHYIVLINPELKDVKKFIEDNIKVIGLNVKINDKGKTDYKDYVIALRSLINYLIDDN</sequence>
<dbReference type="SUPFAM" id="SSF52467">
    <property type="entry name" value="DHS-like NAD/FAD-binding domain"/>
    <property type="match status" value="1"/>
</dbReference>
<name>A0AA95MIW7_9BACI</name>
<accession>A0AA95MIW7</accession>
<evidence type="ECO:0000313" key="1">
    <source>
        <dbReference type="EMBL" id="WHY84637.1"/>
    </source>
</evidence>
<proteinExistence type="predicted"/>
<dbReference type="Proteomes" id="UP001178288">
    <property type="component" value="Chromosome"/>
</dbReference>
<dbReference type="AlphaFoldDB" id="A0AA95MIW7"/>
<protein>
    <submittedName>
        <fullName evidence="1">SIR2 family protein</fullName>
    </submittedName>
</protein>
<gene>
    <name evidence="1" type="ORF">QNH39_18540</name>
</gene>
<organism evidence="1 2">
    <name type="scientific">Neobacillus novalis</name>
    <dbReference type="NCBI Taxonomy" id="220687"/>
    <lineage>
        <taxon>Bacteria</taxon>
        <taxon>Bacillati</taxon>
        <taxon>Bacillota</taxon>
        <taxon>Bacilli</taxon>
        <taxon>Bacillales</taxon>
        <taxon>Bacillaceae</taxon>
        <taxon>Neobacillus</taxon>
    </lineage>
</organism>